<evidence type="ECO:0000256" key="2">
    <source>
        <dbReference type="SAM" id="MobiDB-lite"/>
    </source>
</evidence>
<evidence type="ECO:0000313" key="4">
    <source>
        <dbReference type="EMBL" id="KAG5193595.1"/>
    </source>
</evidence>
<dbReference type="InterPro" id="IPR031320">
    <property type="entry name" value="GAGE"/>
</dbReference>
<sequence length="564" mass="62324">MDHSSTAGAALMATTGSIPIRSSSSSHCFRNPVDTGAFVIDSFLFACTLYWDQHPSVEQPEQEEPPAEIQDITPRKEEVHGEDPVNRDEEEEKDASEDSGLEADLQELSLAKTGGEGGDGPDVREEFASNIEPVEMPEADQGRGAYVTTASPRCTRQGRNMSGQVASTLGPTDQDSSQLDEPVVHPSVEQPEQEEPPAEIQDITPRKEEVHGEDPVNRDEEEEKDASEDSGLEADLQELSLAKTGGEGGDGPDVREEFASNIEPVEMPEADSTLMTDFLHYNSSEQNTPKYKMKSVPVVHSLCFSFAVFCVCLVHQCDIPIINLTSLVLLFQALQIHPETCYCRTVYDFLGKGYCPTQELEGRNMSGQVASTLGPTDQDSSQLDEPVVDQHPNVEQPQQEEPPAEIQDITPRKEEVHGEDPVNRDEEEEKDASEDSGLEADFQELSVAKTGGEGGDGPDVREEFASNIEPVEMPEAGVFVLDWAVCVFYPHIVQKLIVREKHPPFPFRVHNHYSSRFSTELSLLLLRTFPVPSFVLPLLSVYMDTVPETTLSPDLTWCDCLFPF</sequence>
<name>A0A835ZMP4_SHEEP</name>
<comment type="caution">
    <text evidence="4">The sequence shown here is derived from an EMBL/GenBank/DDBJ whole genome shotgun (WGS) entry which is preliminary data.</text>
</comment>
<dbReference type="EMBL" id="JAEMGP010000027">
    <property type="protein sequence ID" value="KAG5193595.1"/>
    <property type="molecule type" value="Genomic_DNA"/>
</dbReference>
<dbReference type="PANTHER" id="PTHR14047:SF33">
    <property type="entry name" value="X ANTIGEN FAMILY MEMBER 5"/>
    <property type="match status" value="1"/>
</dbReference>
<comment type="similarity">
    <text evidence="1">Belongs to the GAGE family.</text>
</comment>
<feature type="compositionally biased region" description="Acidic residues" evidence="2">
    <location>
        <begin position="219"/>
        <end position="232"/>
    </location>
</feature>
<dbReference type="PANTHER" id="PTHR14047">
    <property type="entry name" value="P ANTIGEN FAMILY MEMBER 5-RELATED"/>
    <property type="match status" value="1"/>
</dbReference>
<feature type="compositionally biased region" description="Basic and acidic residues" evidence="2">
    <location>
        <begin position="204"/>
        <end position="218"/>
    </location>
</feature>
<gene>
    <name evidence="4" type="ORF">JEQ12_019956</name>
</gene>
<feature type="compositionally biased region" description="Polar residues" evidence="2">
    <location>
        <begin position="148"/>
        <end position="179"/>
    </location>
</feature>
<feature type="domain" description="GAGE" evidence="3">
    <location>
        <begin position="161"/>
        <end position="274"/>
    </location>
</feature>
<dbReference type="AlphaFoldDB" id="A0A835ZMP4"/>
<feature type="compositionally biased region" description="Basic and acidic residues" evidence="2">
    <location>
        <begin position="73"/>
        <end position="87"/>
    </location>
</feature>
<reference evidence="4 5" key="1">
    <citation type="submission" date="2020-12" db="EMBL/GenBank/DDBJ databases">
        <title>De novo assembly of Tibetan sheep genome.</title>
        <authorList>
            <person name="Li X."/>
        </authorList>
    </citation>
    <scope>NUCLEOTIDE SEQUENCE [LARGE SCALE GENOMIC DNA]</scope>
    <source>
        <tissue evidence="4">Heart</tissue>
    </source>
</reference>
<organism evidence="4 5">
    <name type="scientific">Ovis aries</name>
    <name type="common">Sheep</name>
    <dbReference type="NCBI Taxonomy" id="9940"/>
    <lineage>
        <taxon>Eukaryota</taxon>
        <taxon>Metazoa</taxon>
        <taxon>Chordata</taxon>
        <taxon>Craniata</taxon>
        <taxon>Vertebrata</taxon>
        <taxon>Euteleostomi</taxon>
        <taxon>Mammalia</taxon>
        <taxon>Eutheria</taxon>
        <taxon>Laurasiatheria</taxon>
        <taxon>Artiodactyla</taxon>
        <taxon>Ruminantia</taxon>
        <taxon>Pecora</taxon>
        <taxon>Bovidae</taxon>
        <taxon>Caprinae</taxon>
        <taxon>Ovis</taxon>
    </lineage>
</organism>
<dbReference type="InterPro" id="IPR008625">
    <property type="entry name" value="GAGE_fam"/>
</dbReference>
<feature type="region of interest" description="Disordered" evidence="2">
    <location>
        <begin position="393"/>
        <end position="441"/>
    </location>
</feature>
<evidence type="ECO:0000313" key="5">
    <source>
        <dbReference type="Proteomes" id="UP000664991"/>
    </source>
</evidence>
<protein>
    <recommendedName>
        <fullName evidence="3">GAGE domain-containing protein</fullName>
    </recommendedName>
</protein>
<evidence type="ECO:0000259" key="3">
    <source>
        <dbReference type="SMART" id="SM01379"/>
    </source>
</evidence>
<dbReference type="Pfam" id="PF05831">
    <property type="entry name" value="GAGE"/>
    <property type="match status" value="3"/>
</dbReference>
<feature type="domain" description="GAGE" evidence="3">
    <location>
        <begin position="26"/>
        <end position="146"/>
    </location>
</feature>
<proteinExistence type="inferred from homology"/>
<feature type="region of interest" description="Disordered" evidence="2">
    <location>
        <begin position="57"/>
        <end position="232"/>
    </location>
</feature>
<feature type="domain" description="GAGE" evidence="3">
    <location>
        <begin position="365"/>
        <end position="480"/>
    </location>
</feature>
<dbReference type="Proteomes" id="UP000664991">
    <property type="component" value="Unassembled WGS sequence"/>
</dbReference>
<evidence type="ECO:0000256" key="1">
    <source>
        <dbReference type="ARBA" id="ARBA00007043"/>
    </source>
</evidence>
<accession>A0A835ZMP4</accession>
<feature type="compositionally biased region" description="Acidic residues" evidence="2">
    <location>
        <begin position="88"/>
        <end position="105"/>
    </location>
</feature>
<feature type="compositionally biased region" description="Basic and acidic residues" evidence="2">
    <location>
        <begin position="410"/>
        <end position="424"/>
    </location>
</feature>
<dbReference type="SMART" id="SM01379">
    <property type="entry name" value="GAGE"/>
    <property type="match status" value="3"/>
</dbReference>
<feature type="compositionally biased region" description="Acidic residues" evidence="2">
    <location>
        <begin position="425"/>
        <end position="441"/>
    </location>
</feature>